<dbReference type="STRING" id="1458426.SMCB_0676"/>
<dbReference type="HOGENOM" id="CLU_1346978_0_0_4"/>
<dbReference type="KEGG" id="cbab:SMCB_0676"/>
<dbReference type="SUPFAM" id="SSF53448">
    <property type="entry name" value="Nucleotide-diphospho-sugar transferases"/>
    <property type="match status" value="1"/>
</dbReference>
<dbReference type="OrthoDB" id="9816564at2"/>
<reference evidence="1 2" key="1">
    <citation type="journal article" date="2014" name="Nat. Commun.">
        <title>Physiological and genomic features of highly alkaliphilic hydrogen-utilizing Betaproteobacteria from a continental serpentinizing site.</title>
        <authorList>
            <person name="Suzuki S."/>
            <person name="Kuenen J.G."/>
            <person name="Schipper K."/>
            <person name="van der Velde S."/>
            <person name="Ishii S."/>
            <person name="Wu A."/>
            <person name="Sorokin D.Y."/>
            <person name="Tenney A."/>
            <person name="Meng X.Y."/>
            <person name="Morrill P.L."/>
            <person name="Kamagata Y."/>
            <person name="Muyzer G."/>
            <person name="Nealson K.H."/>
        </authorList>
    </citation>
    <scope>NUCLEOTIDE SEQUENCE [LARGE SCALE GENOMIC DNA]</scope>
    <source>
        <strain evidence="1 2">B1</strain>
    </source>
</reference>
<accession>A0A060NVJ3</accession>
<protein>
    <submittedName>
        <fullName evidence="1">Glycosyltransferase involved in cell wall biogenesis</fullName>
    </submittedName>
</protein>
<dbReference type="Gene3D" id="3.90.550.10">
    <property type="entry name" value="Spore Coat Polysaccharide Biosynthesis Protein SpsA, Chain A"/>
    <property type="match status" value="1"/>
</dbReference>
<sequence length="203" mass="22505">MEPRIDVHLLTLNEPVEWREACIASLDGAPIQLHVLPGIPGRIGEARAAGYAQGTLPLLSFVDPDDLYEASAFTHLADALDACPQAVMAYTDEALTDEAGRDIAVRRLAYSRWQHANSASHVHGLIVMRRSAVQAVLKETTDINNFADWLLTLLVAMRGGVLYLPIVGRHWRQYPQQSHRTGGDPDAVRRTRHTLGQASNLWR</sequence>
<proteinExistence type="predicted"/>
<dbReference type="EMBL" id="AP014569">
    <property type="protein sequence ID" value="BAO82904.1"/>
    <property type="molecule type" value="Genomic_DNA"/>
</dbReference>
<keyword evidence="1" id="KW-0808">Transferase</keyword>
<evidence type="ECO:0000313" key="2">
    <source>
        <dbReference type="Proteomes" id="UP000066014"/>
    </source>
</evidence>
<dbReference type="CDD" id="cd00761">
    <property type="entry name" value="Glyco_tranf_GTA_type"/>
    <property type="match status" value="1"/>
</dbReference>
<keyword evidence="2" id="KW-1185">Reference proteome</keyword>
<dbReference type="GO" id="GO:0016740">
    <property type="term" value="F:transferase activity"/>
    <property type="evidence" value="ECO:0007669"/>
    <property type="project" value="UniProtKB-KW"/>
</dbReference>
<dbReference type="RefSeq" id="WP_045535051.1">
    <property type="nucleotide sequence ID" value="NZ_AP014569.1"/>
</dbReference>
<organism evidence="1 2">
    <name type="scientific">Serpentinimonas maccroryi</name>
    <dbReference type="NCBI Taxonomy" id="1458426"/>
    <lineage>
        <taxon>Bacteria</taxon>
        <taxon>Pseudomonadati</taxon>
        <taxon>Pseudomonadota</taxon>
        <taxon>Betaproteobacteria</taxon>
        <taxon>Burkholderiales</taxon>
        <taxon>Comamonadaceae</taxon>
        <taxon>Serpentinimonas</taxon>
    </lineage>
</organism>
<dbReference type="InterPro" id="IPR029044">
    <property type="entry name" value="Nucleotide-diphossugar_trans"/>
</dbReference>
<dbReference type="Proteomes" id="UP000066014">
    <property type="component" value="Chromosome"/>
</dbReference>
<evidence type="ECO:0000313" key="1">
    <source>
        <dbReference type="EMBL" id="BAO82904.1"/>
    </source>
</evidence>
<dbReference type="AlphaFoldDB" id="A0A060NVJ3"/>
<name>A0A060NVJ3_9BURK</name>
<gene>
    <name evidence="1" type="ORF">SMCB_0676</name>
</gene>